<reference evidence="1 2" key="2">
    <citation type="journal article" date="2022" name="Mol. Ecol. Resour.">
        <title>The genomes of chicory, endive, great burdock and yacon provide insights into Asteraceae paleo-polyploidization history and plant inulin production.</title>
        <authorList>
            <person name="Fan W."/>
            <person name="Wang S."/>
            <person name="Wang H."/>
            <person name="Wang A."/>
            <person name="Jiang F."/>
            <person name="Liu H."/>
            <person name="Zhao H."/>
            <person name="Xu D."/>
            <person name="Zhang Y."/>
        </authorList>
    </citation>
    <scope>NUCLEOTIDE SEQUENCE [LARGE SCALE GENOMIC DNA]</scope>
    <source>
        <strain evidence="2">cv. Yunnan</strain>
        <tissue evidence="1">Leaves</tissue>
    </source>
</reference>
<sequence>MIGHKTGRRVFLRKNLMNFFLLMFLSIYIPFIFSVNNVWLSFVNFHVIAYILLATQREEQLCAGDATAEATQLSDLVYVVIEHGKR</sequence>
<dbReference type="Proteomes" id="UP001056120">
    <property type="component" value="Linkage Group LG15"/>
</dbReference>
<comment type="caution">
    <text evidence="1">The sequence shown here is derived from an EMBL/GenBank/DDBJ whole genome shotgun (WGS) entry which is preliminary data.</text>
</comment>
<proteinExistence type="predicted"/>
<evidence type="ECO:0000313" key="1">
    <source>
        <dbReference type="EMBL" id="KAI3777209.1"/>
    </source>
</evidence>
<gene>
    <name evidence="1" type="ORF">L1987_47006</name>
</gene>
<protein>
    <submittedName>
        <fullName evidence="1">Uncharacterized protein</fullName>
    </submittedName>
</protein>
<accession>A0ACB9G103</accession>
<evidence type="ECO:0000313" key="2">
    <source>
        <dbReference type="Proteomes" id="UP001056120"/>
    </source>
</evidence>
<reference evidence="2" key="1">
    <citation type="journal article" date="2022" name="Mol. Ecol. Resour.">
        <title>The genomes of chicory, endive, great burdock and yacon provide insights into Asteraceae palaeo-polyploidization history and plant inulin production.</title>
        <authorList>
            <person name="Fan W."/>
            <person name="Wang S."/>
            <person name="Wang H."/>
            <person name="Wang A."/>
            <person name="Jiang F."/>
            <person name="Liu H."/>
            <person name="Zhao H."/>
            <person name="Xu D."/>
            <person name="Zhang Y."/>
        </authorList>
    </citation>
    <scope>NUCLEOTIDE SEQUENCE [LARGE SCALE GENOMIC DNA]</scope>
    <source>
        <strain evidence="2">cv. Yunnan</strain>
    </source>
</reference>
<name>A0ACB9G103_9ASTR</name>
<organism evidence="1 2">
    <name type="scientific">Smallanthus sonchifolius</name>
    <dbReference type="NCBI Taxonomy" id="185202"/>
    <lineage>
        <taxon>Eukaryota</taxon>
        <taxon>Viridiplantae</taxon>
        <taxon>Streptophyta</taxon>
        <taxon>Embryophyta</taxon>
        <taxon>Tracheophyta</taxon>
        <taxon>Spermatophyta</taxon>
        <taxon>Magnoliopsida</taxon>
        <taxon>eudicotyledons</taxon>
        <taxon>Gunneridae</taxon>
        <taxon>Pentapetalae</taxon>
        <taxon>asterids</taxon>
        <taxon>campanulids</taxon>
        <taxon>Asterales</taxon>
        <taxon>Asteraceae</taxon>
        <taxon>Asteroideae</taxon>
        <taxon>Heliantheae alliance</taxon>
        <taxon>Millerieae</taxon>
        <taxon>Smallanthus</taxon>
    </lineage>
</organism>
<keyword evidence="2" id="KW-1185">Reference proteome</keyword>
<dbReference type="EMBL" id="CM042032">
    <property type="protein sequence ID" value="KAI3777209.1"/>
    <property type="molecule type" value="Genomic_DNA"/>
</dbReference>